<protein>
    <recommendedName>
        <fullName evidence="1">Transposase DDE domain-containing protein</fullName>
    </recommendedName>
</protein>
<evidence type="ECO:0000313" key="3">
    <source>
        <dbReference type="Proteomes" id="UP000021369"/>
    </source>
</evidence>
<keyword evidence="3" id="KW-1185">Reference proteome</keyword>
<evidence type="ECO:0000313" key="2">
    <source>
        <dbReference type="EMBL" id="EXM38427.1"/>
    </source>
</evidence>
<dbReference type="EMBL" id="JEOB01000004">
    <property type="protein sequence ID" value="EXM38427.1"/>
    <property type="molecule type" value="Genomic_DNA"/>
</dbReference>
<feature type="domain" description="Transposase DDE" evidence="1">
    <location>
        <begin position="6"/>
        <end position="62"/>
    </location>
</feature>
<gene>
    <name evidence="2" type="ORF">RASY3_13215</name>
</gene>
<dbReference type="InterPro" id="IPR025668">
    <property type="entry name" value="Tnp_DDE_dom"/>
</dbReference>
<comment type="caution">
    <text evidence="2">The sequence shown here is derived from an EMBL/GenBank/DDBJ whole genome shotgun (WGS) entry which is preliminary data.</text>
</comment>
<organism evidence="2 3">
    <name type="scientific">Ruminococcus albus SY3</name>
    <dbReference type="NCBI Taxonomy" id="1341156"/>
    <lineage>
        <taxon>Bacteria</taxon>
        <taxon>Bacillati</taxon>
        <taxon>Bacillota</taxon>
        <taxon>Clostridia</taxon>
        <taxon>Eubacteriales</taxon>
        <taxon>Oscillospiraceae</taxon>
        <taxon>Ruminococcus</taxon>
    </lineage>
</organism>
<proteinExistence type="predicted"/>
<name>A0A011UZ02_RUMAL</name>
<evidence type="ECO:0000259" key="1">
    <source>
        <dbReference type="Pfam" id="PF13751"/>
    </source>
</evidence>
<dbReference type="Pfam" id="PF13751">
    <property type="entry name" value="DDE_Tnp_1_6"/>
    <property type="match status" value="1"/>
</dbReference>
<accession>A0A011UZ02</accession>
<reference evidence="2 3" key="1">
    <citation type="submission" date="2013-06" db="EMBL/GenBank/DDBJ databases">
        <title>Rumen cellulosomics: divergent fiber-degrading strategies revealed by comparative genome-wide analysis of six Ruminococcal strains.</title>
        <authorList>
            <person name="Dassa B."/>
            <person name="Borovok I."/>
            <person name="Lamed R."/>
            <person name="Flint H."/>
            <person name="Yeoman C.J."/>
            <person name="White B."/>
            <person name="Bayer E.A."/>
        </authorList>
    </citation>
    <scope>NUCLEOTIDE SEQUENCE [LARGE SCALE GENOMIC DNA]</scope>
    <source>
        <strain evidence="2 3">SY3</strain>
    </source>
</reference>
<dbReference type="AlphaFoldDB" id="A0A011UZ02"/>
<dbReference type="Proteomes" id="UP000021369">
    <property type="component" value="Unassembled WGS sequence"/>
</dbReference>
<sequence length="62" mass="7557">MELVEDYRHTPEYKELYTHRKETIERVFADAKEKHGMRYTPYRGLAQVTKWVRLKFAALNLK</sequence>